<dbReference type="AlphaFoldDB" id="A0AA39NB92"/>
<proteinExistence type="predicted"/>
<name>A0AA39NB92_ARMTA</name>
<accession>A0AA39NB92</accession>
<reference evidence="1" key="1">
    <citation type="submission" date="2023-06" db="EMBL/GenBank/DDBJ databases">
        <authorList>
            <consortium name="Lawrence Berkeley National Laboratory"/>
            <person name="Ahrendt S."/>
            <person name="Sahu N."/>
            <person name="Indic B."/>
            <person name="Wong-Bajracharya J."/>
            <person name="Merenyi Z."/>
            <person name="Ke H.-M."/>
            <person name="Monk M."/>
            <person name="Kocsube S."/>
            <person name="Drula E."/>
            <person name="Lipzen A."/>
            <person name="Balint B."/>
            <person name="Henrissat B."/>
            <person name="Andreopoulos B."/>
            <person name="Martin F.M."/>
            <person name="Harder C.B."/>
            <person name="Rigling D."/>
            <person name="Ford K.L."/>
            <person name="Foster G.D."/>
            <person name="Pangilinan J."/>
            <person name="Papanicolaou A."/>
            <person name="Barry K."/>
            <person name="LaButti K."/>
            <person name="Viragh M."/>
            <person name="Koriabine M."/>
            <person name="Yan M."/>
            <person name="Riley R."/>
            <person name="Champramary S."/>
            <person name="Plett K.L."/>
            <person name="Tsai I.J."/>
            <person name="Slot J."/>
            <person name="Sipos G."/>
            <person name="Plett J."/>
            <person name="Nagy L.G."/>
            <person name="Grigoriev I.V."/>
        </authorList>
    </citation>
    <scope>NUCLEOTIDE SEQUENCE</scope>
    <source>
        <strain evidence="1">CCBAS 213</strain>
    </source>
</reference>
<comment type="caution">
    <text evidence="1">The sequence shown here is derived from an EMBL/GenBank/DDBJ whole genome shotgun (WGS) entry which is preliminary data.</text>
</comment>
<evidence type="ECO:0000313" key="2">
    <source>
        <dbReference type="Proteomes" id="UP001175211"/>
    </source>
</evidence>
<protein>
    <recommendedName>
        <fullName evidence="3">Reverse transcriptase domain-containing protein</fullName>
    </recommendedName>
</protein>
<dbReference type="RefSeq" id="XP_060333965.1">
    <property type="nucleotide sequence ID" value="XM_060467275.1"/>
</dbReference>
<sequence length="187" mass="21247">MAAEFAKWVNVPEVIPDDFDEDALLQAALEADSIPGITVNHSQAQYFSCLFVLEEVIDIKNNIRSHSPSGMGWDRTSYDLFMALPNNLLLMFFNCCLETRANYHLIGLESCLLKMFTLLLDRHVHLWIEDNHILPESQNGFRRGYHAMNNPFILRMAIDKALAEGQTLYVAFPDLTNAFPSTDHASL</sequence>
<gene>
    <name evidence="1" type="ORF">EV420DRAFT_1265412</name>
</gene>
<keyword evidence="2" id="KW-1185">Reference proteome</keyword>
<evidence type="ECO:0008006" key="3">
    <source>
        <dbReference type="Google" id="ProtNLM"/>
    </source>
</evidence>
<evidence type="ECO:0000313" key="1">
    <source>
        <dbReference type="EMBL" id="KAK0462353.1"/>
    </source>
</evidence>
<organism evidence="1 2">
    <name type="scientific">Armillaria tabescens</name>
    <name type="common">Ringless honey mushroom</name>
    <name type="synonym">Agaricus tabescens</name>
    <dbReference type="NCBI Taxonomy" id="1929756"/>
    <lineage>
        <taxon>Eukaryota</taxon>
        <taxon>Fungi</taxon>
        <taxon>Dikarya</taxon>
        <taxon>Basidiomycota</taxon>
        <taxon>Agaricomycotina</taxon>
        <taxon>Agaricomycetes</taxon>
        <taxon>Agaricomycetidae</taxon>
        <taxon>Agaricales</taxon>
        <taxon>Marasmiineae</taxon>
        <taxon>Physalacriaceae</taxon>
        <taxon>Desarmillaria</taxon>
    </lineage>
</organism>
<dbReference type="Proteomes" id="UP001175211">
    <property type="component" value="Unassembled WGS sequence"/>
</dbReference>
<dbReference type="EMBL" id="JAUEPS010000009">
    <property type="protein sequence ID" value="KAK0462353.1"/>
    <property type="molecule type" value="Genomic_DNA"/>
</dbReference>
<dbReference type="GeneID" id="85350823"/>